<dbReference type="SUPFAM" id="SSF57667">
    <property type="entry name" value="beta-beta-alpha zinc fingers"/>
    <property type="match status" value="1"/>
</dbReference>
<dbReference type="InterPro" id="IPR036236">
    <property type="entry name" value="Znf_C2H2_sf"/>
</dbReference>
<keyword evidence="5" id="KW-1185">Reference proteome</keyword>
<dbReference type="AlphaFoldDB" id="A0A2Z7CK68"/>
<reference evidence="4 5" key="1">
    <citation type="journal article" date="2015" name="Proc. Natl. Acad. Sci. U.S.A.">
        <title>The resurrection genome of Boea hygrometrica: A blueprint for survival of dehydration.</title>
        <authorList>
            <person name="Xiao L."/>
            <person name="Yang G."/>
            <person name="Zhang L."/>
            <person name="Yang X."/>
            <person name="Zhao S."/>
            <person name="Ji Z."/>
            <person name="Zhou Q."/>
            <person name="Hu M."/>
            <person name="Wang Y."/>
            <person name="Chen M."/>
            <person name="Xu Y."/>
            <person name="Jin H."/>
            <person name="Xiao X."/>
            <person name="Hu G."/>
            <person name="Bao F."/>
            <person name="Hu Y."/>
            <person name="Wan P."/>
            <person name="Li L."/>
            <person name="Deng X."/>
            <person name="Kuang T."/>
            <person name="Xiang C."/>
            <person name="Zhu J.K."/>
            <person name="Oliver M.J."/>
            <person name="He Y."/>
        </authorList>
    </citation>
    <scope>NUCLEOTIDE SEQUENCE [LARGE SCALE GENOMIC DNA]</scope>
    <source>
        <strain evidence="5">cv. XS01</strain>
    </source>
</reference>
<feature type="compositionally biased region" description="Low complexity" evidence="2">
    <location>
        <begin position="18"/>
        <end position="32"/>
    </location>
</feature>
<sequence>MDEGFLVDEEKVEADECLSPPLGSESLSSSVSDVTHEEDAAHCLIMLSRDKRRDEVECPTEGKEKKSKSQDSCLEKVMKNKARAKYYRCEICSKLFRSFQALGGHRASHNKIRVNTRDSGGDSKSTTMVLERTIACPLCPRVFTSGQAFGGHKRTHFIAATPKTIAVTGSIPGNGECFDIDLNLPPSFDQRF</sequence>
<evidence type="ECO:0000259" key="3">
    <source>
        <dbReference type="PROSITE" id="PS50157"/>
    </source>
</evidence>
<proteinExistence type="predicted"/>
<dbReference type="GO" id="GO:0006355">
    <property type="term" value="P:regulation of DNA-templated transcription"/>
    <property type="evidence" value="ECO:0007669"/>
    <property type="project" value="InterPro"/>
</dbReference>
<keyword evidence="1" id="KW-0862">Zinc</keyword>
<dbReference type="PANTHER" id="PTHR46326">
    <property type="entry name" value="ZINC FINGER PROTEIN ZAT1-RELATED"/>
    <property type="match status" value="1"/>
</dbReference>
<protein>
    <recommendedName>
        <fullName evidence="3">C2H2-type domain-containing protein</fullName>
    </recommendedName>
</protein>
<gene>
    <name evidence="4" type="ORF">F511_30158</name>
</gene>
<dbReference type="PROSITE" id="PS00028">
    <property type="entry name" value="ZINC_FINGER_C2H2_1"/>
    <property type="match status" value="2"/>
</dbReference>
<accession>A0A2Z7CK68</accession>
<feature type="domain" description="C2H2-type" evidence="3">
    <location>
        <begin position="134"/>
        <end position="156"/>
    </location>
</feature>
<evidence type="ECO:0000256" key="1">
    <source>
        <dbReference type="PROSITE-ProRule" id="PRU00042"/>
    </source>
</evidence>
<evidence type="ECO:0000256" key="2">
    <source>
        <dbReference type="SAM" id="MobiDB-lite"/>
    </source>
</evidence>
<dbReference type="OrthoDB" id="9451254at2759"/>
<dbReference type="InterPro" id="IPR013087">
    <property type="entry name" value="Znf_C2H2_type"/>
</dbReference>
<dbReference type="Pfam" id="PF13912">
    <property type="entry name" value="zf-C2H2_6"/>
    <property type="match status" value="2"/>
</dbReference>
<name>A0A2Z7CK68_9LAMI</name>
<evidence type="ECO:0000313" key="4">
    <source>
        <dbReference type="EMBL" id="KZV47338.1"/>
    </source>
</evidence>
<dbReference type="SMART" id="SM00355">
    <property type="entry name" value="ZnF_C2H2"/>
    <property type="match status" value="2"/>
</dbReference>
<evidence type="ECO:0000313" key="5">
    <source>
        <dbReference type="Proteomes" id="UP000250235"/>
    </source>
</evidence>
<feature type="region of interest" description="Disordered" evidence="2">
    <location>
        <begin position="1"/>
        <end position="35"/>
    </location>
</feature>
<dbReference type="PROSITE" id="PS50157">
    <property type="entry name" value="ZINC_FINGER_C2H2_2"/>
    <property type="match status" value="2"/>
</dbReference>
<dbReference type="GO" id="GO:0008270">
    <property type="term" value="F:zinc ion binding"/>
    <property type="evidence" value="ECO:0007669"/>
    <property type="project" value="UniProtKB-KW"/>
</dbReference>
<feature type="domain" description="C2H2-type" evidence="3">
    <location>
        <begin position="87"/>
        <end position="114"/>
    </location>
</feature>
<dbReference type="PANTHER" id="PTHR46326:SF2">
    <property type="entry name" value="ZINC FINGER PROTEIN ZAT1-RELATED"/>
    <property type="match status" value="1"/>
</dbReference>
<dbReference type="Gene3D" id="3.30.160.60">
    <property type="entry name" value="Classic Zinc Finger"/>
    <property type="match status" value="1"/>
</dbReference>
<keyword evidence="1" id="KW-0479">Metal-binding</keyword>
<feature type="compositionally biased region" description="Acidic residues" evidence="2">
    <location>
        <begin position="1"/>
        <end position="16"/>
    </location>
</feature>
<keyword evidence="1" id="KW-0863">Zinc-finger</keyword>
<dbReference type="EMBL" id="KQ995302">
    <property type="protein sequence ID" value="KZV47338.1"/>
    <property type="molecule type" value="Genomic_DNA"/>
</dbReference>
<organism evidence="4 5">
    <name type="scientific">Dorcoceras hygrometricum</name>
    <dbReference type="NCBI Taxonomy" id="472368"/>
    <lineage>
        <taxon>Eukaryota</taxon>
        <taxon>Viridiplantae</taxon>
        <taxon>Streptophyta</taxon>
        <taxon>Embryophyta</taxon>
        <taxon>Tracheophyta</taxon>
        <taxon>Spermatophyta</taxon>
        <taxon>Magnoliopsida</taxon>
        <taxon>eudicotyledons</taxon>
        <taxon>Gunneridae</taxon>
        <taxon>Pentapetalae</taxon>
        <taxon>asterids</taxon>
        <taxon>lamiids</taxon>
        <taxon>Lamiales</taxon>
        <taxon>Gesneriaceae</taxon>
        <taxon>Didymocarpoideae</taxon>
        <taxon>Trichosporeae</taxon>
        <taxon>Loxocarpinae</taxon>
        <taxon>Dorcoceras</taxon>
    </lineage>
</organism>
<dbReference type="Proteomes" id="UP000250235">
    <property type="component" value="Unassembled WGS sequence"/>
</dbReference>
<dbReference type="InterPro" id="IPR044303">
    <property type="entry name" value="ZAT1/4/9"/>
</dbReference>